<dbReference type="InterPro" id="IPR001223">
    <property type="entry name" value="Glyco_hydro18_cat"/>
</dbReference>
<feature type="compositionally biased region" description="Low complexity" evidence="15">
    <location>
        <begin position="343"/>
        <end position="356"/>
    </location>
</feature>
<dbReference type="OrthoDB" id="2425929at2759"/>
<dbReference type="GO" id="GO:0008061">
    <property type="term" value="F:chitin binding"/>
    <property type="evidence" value="ECO:0007669"/>
    <property type="project" value="UniProtKB-KW"/>
</dbReference>
<evidence type="ECO:0000259" key="17">
    <source>
        <dbReference type="PROSITE" id="PS51164"/>
    </source>
</evidence>
<evidence type="ECO:0000256" key="12">
    <source>
        <dbReference type="ARBA" id="ARBA00023326"/>
    </source>
</evidence>
<dbReference type="PROSITE" id="PS51910">
    <property type="entry name" value="GH18_2"/>
    <property type="match status" value="1"/>
</dbReference>
<name>A0A9P8TTH2_9HYPO</name>
<dbReference type="Pfam" id="PF00734">
    <property type="entry name" value="CBM_1"/>
    <property type="match status" value="1"/>
</dbReference>
<dbReference type="InterPro" id="IPR050542">
    <property type="entry name" value="Glycosyl_Hydrlase18_Chitinase"/>
</dbReference>
<evidence type="ECO:0000256" key="1">
    <source>
        <dbReference type="ARBA" id="ARBA00000822"/>
    </source>
</evidence>
<evidence type="ECO:0000256" key="3">
    <source>
        <dbReference type="ARBA" id="ARBA00012729"/>
    </source>
</evidence>
<dbReference type="GO" id="GO:0008843">
    <property type="term" value="F:endochitinase activity"/>
    <property type="evidence" value="ECO:0007669"/>
    <property type="project" value="UniProtKB-EC"/>
</dbReference>
<keyword evidence="20" id="KW-1185">Reference proteome</keyword>
<dbReference type="PROSITE" id="PS01095">
    <property type="entry name" value="GH18_1"/>
    <property type="match status" value="1"/>
</dbReference>
<evidence type="ECO:0000256" key="13">
    <source>
        <dbReference type="RuleBase" id="RU000489"/>
    </source>
</evidence>
<dbReference type="PANTHER" id="PTHR45708">
    <property type="entry name" value="ENDOCHITINASE"/>
    <property type="match status" value="1"/>
</dbReference>
<reference evidence="19" key="1">
    <citation type="submission" date="2021-08" db="EMBL/GenBank/DDBJ databases">
        <title>Chromosome-Level Trichoderma cornu-damae using Hi-C Data.</title>
        <authorList>
            <person name="Kim C.S."/>
        </authorList>
    </citation>
    <scope>NUCLEOTIDE SEQUENCE</scope>
    <source>
        <strain evidence="19">KA19-0412C</strain>
    </source>
</reference>
<evidence type="ECO:0000256" key="5">
    <source>
        <dbReference type="ARBA" id="ARBA00022669"/>
    </source>
</evidence>
<comment type="catalytic activity">
    <reaction evidence="1">
        <text>Random endo-hydrolysis of N-acetyl-beta-D-glucosaminide (1-&gt;4)-beta-linkages in chitin and chitodextrins.</text>
        <dbReference type="EC" id="3.2.1.14"/>
    </reaction>
</comment>
<feature type="domain" description="GH18" evidence="18">
    <location>
        <begin position="29"/>
        <end position="324"/>
    </location>
</feature>
<dbReference type="InterPro" id="IPR001579">
    <property type="entry name" value="Glyco_hydro_18_chit_AS"/>
</dbReference>
<protein>
    <recommendedName>
        <fullName evidence="3">chitinase</fullName>
        <ecNumber evidence="3">3.2.1.14</ecNumber>
    </recommendedName>
</protein>
<comment type="caution">
    <text evidence="19">The sequence shown here is derived from an EMBL/GenBank/DDBJ whole genome shotgun (WGS) entry which is preliminary data.</text>
</comment>
<keyword evidence="9" id="KW-0843">Virulence</keyword>
<evidence type="ECO:0000256" key="11">
    <source>
        <dbReference type="ARBA" id="ARBA00023295"/>
    </source>
</evidence>
<evidence type="ECO:0000256" key="14">
    <source>
        <dbReference type="RuleBase" id="RU004453"/>
    </source>
</evidence>
<dbReference type="InterPro" id="IPR000254">
    <property type="entry name" value="CBD"/>
</dbReference>
<keyword evidence="4" id="KW-0964">Secreted</keyword>
<keyword evidence="7 13" id="KW-0378">Hydrolase</keyword>
<dbReference type="SUPFAM" id="SSF57180">
    <property type="entry name" value="Cellulose-binding domain"/>
    <property type="match status" value="1"/>
</dbReference>
<feature type="domain" description="CBM1" evidence="17">
    <location>
        <begin position="358"/>
        <end position="394"/>
    </location>
</feature>
<feature type="chain" id="PRO_5040290017" description="chitinase" evidence="16">
    <location>
        <begin position="22"/>
        <end position="394"/>
    </location>
</feature>
<dbReference type="PROSITE" id="PS00562">
    <property type="entry name" value="CBM1_1"/>
    <property type="match status" value="1"/>
</dbReference>
<evidence type="ECO:0000259" key="18">
    <source>
        <dbReference type="PROSITE" id="PS51910"/>
    </source>
</evidence>
<evidence type="ECO:0000313" key="20">
    <source>
        <dbReference type="Proteomes" id="UP000827724"/>
    </source>
</evidence>
<keyword evidence="6 16" id="KW-0732">Signal</keyword>
<dbReference type="Gene3D" id="3.20.20.80">
    <property type="entry name" value="Glycosidases"/>
    <property type="match status" value="1"/>
</dbReference>
<dbReference type="Pfam" id="PF00704">
    <property type="entry name" value="Glyco_hydro_18"/>
    <property type="match status" value="1"/>
</dbReference>
<feature type="region of interest" description="Disordered" evidence="15">
    <location>
        <begin position="324"/>
        <end position="361"/>
    </location>
</feature>
<proteinExistence type="inferred from homology"/>
<evidence type="ECO:0000256" key="8">
    <source>
        <dbReference type="ARBA" id="ARBA00023024"/>
    </source>
</evidence>
<dbReference type="EMBL" id="JAIWOZ010000006">
    <property type="protein sequence ID" value="KAH6604459.1"/>
    <property type="molecule type" value="Genomic_DNA"/>
</dbReference>
<evidence type="ECO:0000256" key="16">
    <source>
        <dbReference type="SAM" id="SignalP"/>
    </source>
</evidence>
<keyword evidence="12" id="KW-0624">Polysaccharide degradation</keyword>
<evidence type="ECO:0000313" key="19">
    <source>
        <dbReference type="EMBL" id="KAH6604459.1"/>
    </source>
</evidence>
<gene>
    <name evidence="19" type="ORF">Trco_007905</name>
</gene>
<dbReference type="GO" id="GO:0000272">
    <property type="term" value="P:polysaccharide catabolic process"/>
    <property type="evidence" value="ECO:0007669"/>
    <property type="project" value="UniProtKB-KW"/>
</dbReference>
<dbReference type="PROSITE" id="PS51164">
    <property type="entry name" value="CBM1_2"/>
    <property type="match status" value="1"/>
</dbReference>
<dbReference type="GO" id="GO:0006032">
    <property type="term" value="P:chitin catabolic process"/>
    <property type="evidence" value="ECO:0007669"/>
    <property type="project" value="UniProtKB-KW"/>
</dbReference>
<evidence type="ECO:0000256" key="6">
    <source>
        <dbReference type="ARBA" id="ARBA00022729"/>
    </source>
</evidence>
<evidence type="ECO:0000256" key="9">
    <source>
        <dbReference type="ARBA" id="ARBA00023026"/>
    </source>
</evidence>
<accession>A0A9P8TTH2</accession>
<dbReference type="InterPro" id="IPR035971">
    <property type="entry name" value="CBD_sf"/>
</dbReference>
<comment type="subcellular location">
    <subcellularLocation>
        <location evidence="2">Secreted</location>
    </subcellularLocation>
</comment>
<sequence>MPSISFISLFGLLSILPAARAGWNPNSNSNIVVYWGQNSGSVGQNRLSYYCQNAPDIDVINVSFLVGINNLNLNLANVGNNCTSFPQAPNLLNCPQVEADIIECQQTYGKTIIMSLFGATYSESGFSSPSAAVSAAQEVWAMFGPVQNGNSTPRPFGNAVVDGFDFDLEDPIENNMEPFAAELKSLMSANSSKNFYLSAAPQCAYPDVADESFLQGQVAFDWINVQFYNNGCGVSHYPTDFNWATWDNWAKTVSANKNVKVLIGTPANVSAANAGSYPTDSQLSGAISLAKGSSSFGGVMLWDMAQLFANSGYLAKIVADLGGSSGSTPPPPASTTLHTVTRSSTASTGPTSPASGNGSVPQWGQCGGNGYTGPTQCQSPYSCVALSEWWSQCQ</sequence>
<comment type="similarity">
    <text evidence="14">Belongs to the glycosyl hydrolase 18 family.</text>
</comment>
<keyword evidence="10" id="KW-0119">Carbohydrate metabolism</keyword>
<keyword evidence="11 13" id="KW-0326">Glycosidase</keyword>
<dbReference type="Proteomes" id="UP000827724">
    <property type="component" value="Unassembled WGS sequence"/>
</dbReference>
<evidence type="ECO:0000256" key="7">
    <source>
        <dbReference type="ARBA" id="ARBA00022801"/>
    </source>
</evidence>
<dbReference type="PANTHER" id="PTHR45708:SF49">
    <property type="entry name" value="ENDOCHITINASE"/>
    <property type="match status" value="1"/>
</dbReference>
<dbReference type="EC" id="3.2.1.14" evidence="3"/>
<keyword evidence="8" id="KW-0146">Chitin degradation</keyword>
<dbReference type="InterPro" id="IPR017853">
    <property type="entry name" value="GH"/>
</dbReference>
<evidence type="ECO:0000256" key="10">
    <source>
        <dbReference type="ARBA" id="ARBA00023277"/>
    </source>
</evidence>
<evidence type="ECO:0000256" key="15">
    <source>
        <dbReference type="SAM" id="MobiDB-lite"/>
    </source>
</evidence>
<feature type="signal peptide" evidence="16">
    <location>
        <begin position="1"/>
        <end position="21"/>
    </location>
</feature>
<dbReference type="GO" id="GO:0005576">
    <property type="term" value="C:extracellular region"/>
    <property type="evidence" value="ECO:0007669"/>
    <property type="project" value="UniProtKB-SubCell"/>
</dbReference>
<dbReference type="SUPFAM" id="SSF51445">
    <property type="entry name" value="(Trans)glycosidases"/>
    <property type="match status" value="1"/>
</dbReference>
<evidence type="ECO:0000256" key="2">
    <source>
        <dbReference type="ARBA" id="ARBA00004613"/>
    </source>
</evidence>
<organism evidence="19 20">
    <name type="scientific">Trichoderma cornu-damae</name>
    <dbReference type="NCBI Taxonomy" id="654480"/>
    <lineage>
        <taxon>Eukaryota</taxon>
        <taxon>Fungi</taxon>
        <taxon>Dikarya</taxon>
        <taxon>Ascomycota</taxon>
        <taxon>Pezizomycotina</taxon>
        <taxon>Sordariomycetes</taxon>
        <taxon>Hypocreomycetidae</taxon>
        <taxon>Hypocreales</taxon>
        <taxon>Hypocreaceae</taxon>
        <taxon>Trichoderma</taxon>
    </lineage>
</organism>
<dbReference type="SMART" id="SM00236">
    <property type="entry name" value="fCBD"/>
    <property type="match status" value="1"/>
</dbReference>
<keyword evidence="5" id="KW-0147">Chitin-binding</keyword>
<dbReference type="AlphaFoldDB" id="A0A9P8TTH2"/>
<dbReference type="GO" id="GO:0030248">
    <property type="term" value="F:cellulose binding"/>
    <property type="evidence" value="ECO:0007669"/>
    <property type="project" value="InterPro"/>
</dbReference>
<evidence type="ECO:0000256" key="4">
    <source>
        <dbReference type="ARBA" id="ARBA00022525"/>
    </source>
</evidence>